<name>A0AAU7AQ34_9ACTN</name>
<dbReference type="EMBL" id="CP114014">
    <property type="protein sequence ID" value="XAY03793.1"/>
    <property type="molecule type" value="Genomic_DNA"/>
</dbReference>
<dbReference type="AlphaFoldDB" id="A0AAU7AQ34"/>
<dbReference type="InterPro" id="IPR036291">
    <property type="entry name" value="NAD(P)-bd_dom_sf"/>
</dbReference>
<reference evidence="2" key="1">
    <citation type="submission" date="2022-12" db="EMBL/GenBank/DDBJ databases">
        <title>Paraconexibacter alkalitolerans sp. nov. and Baekduia alba sp. nov., isolated from soil and emended description of the genera Paraconexibacter (Chun et al., 2020) and Baekduia (An et al., 2020).</title>
        <authorList>
            <person name="Vieira S."/>
            <person name="Huber K.J."/>
            <person name="Geppert A."/>
            <person name="Wolf J."/>
            <person name="Neumann-Schaal M."/>
            <person name="Muesken M."/>
            <person name="Overmann J."/>
        </authorList>
    </citation>
    <scope>NUCLEOTIDE SEQUENCE</scope>
    <source>
        <strain evidence="2">AEG42_29</strain>
    </source>
</reference>
<dbReference type="PANTHER" id="PTHR43781">
    <property type="entry name" value="SACCHAROPINE DEHYDROGENASE"/>
    <property type="match status" value="1"/>
</dbReference>
<dbReference type="Pfam" id="PF03435">
    <property type="entry name" value="Sacchrp_dh_NADP"/>
    <property type="match status" value="1"/>
</dbReference>
<feature type="domain" description="Saccharopine dehydrogenase NADP binding" evidence="1">
    <location>
        <begin position="9"/>
        <end position="132"/>
    </location>
</feature>
<protein>
    <recommendedName>
        <fullName evidence="1">Saccharopine dehydrogenase NADP binding domain-containing protein</fullName>
    </recommendedName>
</protein>
<proteinExistence type="predicted"/>
<organism evidence="2">
    <name type="scientific">Paraconexibacter sp. AEG42_29</name>
    <dbReference type="NCBI Taxonomy" id="2997339"/>
    <lineage>
        <taxon>Bacteria</taxon>
        <taxon>Bacillati</taxon>
        <taxon>Actinomycetota</taxon>
        <taxon>Thermoleophilia</taxon>
        <taxon>Solirubrobacterales</taxon>
        <taxon>Paraconexibacteraceae</taxon>
        <taxon>Paraconexibacter</taxon>
    </lineage>
</organism>
<accession>A0AAU7AQ34</accession>
<gene>
    <name evidence="2" type="ORF">DSM112329_00614</name>
</gene>
<sequence length="375" mass="37878">MTAPSTRPIAVYGATGYTGDLVVAELRRRGLDVVLSGRRPDALAAVAAKHGLDPGAAVRAAAADDLPALTAAFAGCGAVIACAGPFGQHGHGVVQAAVAAGAHYVDTTGEQPFIKAVVKQYGPGARNAGVALVSGMGFDYLPGDLLCNVTAAGAGPLSDLTIAYAIQGFGATRGTAKSALLMLASGEDVYTDGALRPAPVRQPLGRTFDYGPGLGVKTVARYPAGEVITVPRHVDTAQVTSLITAATFAPHPLMESVVPITTPAIGLLLKTPLRSLLAKGIDRLPAGPAEDARRAVAYTLVCEATPADGGPVRRGVLHGSDIYGITAVTTAHAAELMTAAGYDKAGGLAPAEAYDAASFLDALAPHGISYSIAVR</sequence>
<evidence type="ECO:0000259" key="1">
    <source>
        <dbReference type="Pfam" id="PF03435"/>
    </source>
</evidence>
<dbReference type="PANTHER" id="PTHR43781:SF1">
    <property type="entry name" value="SACCHAROPINE DEHYDROGENASE"/>
    <property type="match status" value="1"/>
</dbReference>
<dbReference type="RefSeq" id="WP_354700345.1">
    <property type="nucleotide sequence ID" value="NZ_CP114014.1"/>
</dbReference>
<evidence type="ECO:0000313" key="2">
    <source>
        <dbReference type="EMBL" id="XAY03793.1"/>
    </source>
</evidence>
<dbReference type="SUPFAM" id="SSF51735">
    <property type="entry name" value="NAD(P)-binding Rossmann-fold domains"/>
    <property type="match status" value="1"/>
</dbReference>
<dbReference type="InterPro" id="IPR005097">
    <property type="entry name" value="Sacchrp_dh_NADP-bd"/>
</dbReference>
<dbReference type="KEGG" id="parq:DSM112329_00614"/>
<dbReference type="Gene3D" id="3.40.50.720">
    <property type="entry name" value="NAD(P)-binding Rossmann-like Domain"/>
    <property type="match status" value="1"/>
</dbReference>